<accession>A0AAU9QP98</accession>
<evidence type="ECO:0000259" key="1">
    <source>
        <dbReference type="Pfam" id="PF20598"/>
    </source>
</evidence>
<dbReference type="InterPro" id="IPR046474">
    <property type="entry name" value="DUF6795"/>
</dbReference>
<gene>
    <name evidence="2" type="ORF">THF1A12_270017</name>
</gene>
<feature type="domain" description="DUF6795" evidence="1">
    <location>
        <begin position="13"/>
        <end position="124"/>
    </location>
</feature>
<protein>
    <recommendedName>
        <fullName evidence="1">DUF6795 domain-containing protein</fullName>
    </recommendedName>
</protein>
<sequence>MFKKETVELFPAVSGRITDNGKPLVGIKLKRSYEFIDITDGEIHDYTTTDSEGHFSFPELTMQSLHANNPLRTNVIWQGIRIDANRNNTNKDETYLWDANSRGVTHNSYFSEMLSELNCDLANEEEIVDIYNSDFPSGVVNYTIVSICRWPVRSEIEKKKAADIEAFGELQDLEKYGNINGLI</sequence>
<dbReference type="GeneID" id="48232084"/>
<organism evidence="2 3">
    <name type="scientific">Vibrio jasicida</name>
    <dbReference type="NCBI Taxonomy" id="766224"/>
    <lineage>
        <taxon>Bacteria</taxon>
        <taxon>Pseudomonadati</taxon>
        <taxon>Pseudomonadota</taxon>
        <taxon>Gammaproteobacteria</taxon>
        <taxon>Vibrionales</taxon>
        <taxon>Vibrionaceae</taxon>
        <taxon>Vibrio</taxon>
    </lineage>
</organism>
<dbReference type="RefSeq" id="WP_042602833.1">
    <property type="nucleotide sequence ID" value="NZ_CAKMTZ010000080.1"/>
</dbReference>
<reference evidence="2" key="1">
    <citation type="submission" date="2022-01" db="EMBL/GenBank/DDBJ databases">
        <authorList>
            <person name="Lagorce A."/>
        </authorList>
    </citation>
    <scope>NUCLEOTIDE SEQUENCE</scope>
    <source>
        <strain evidence="2">Th15_F1_A12</strain>
    </source>
</reference>
<name>A0AAU9QP98_9VIBR</name>
<proteinExistence type="predicted"/>
<dbReference type="AlphaFoldDB" id="A0AAU9QP98"/>
<dbReference type="Proteomes" id="UP001295462">
    <property type="component" value="Unassembled WGS sequence"/>
</dbReference>
<dbReference type="Pfam" id="PF20598">
    <property type="entry name" value="DUF6795"/>
    <property type="match status" value="1"/>
</dbReference>
<evidence type="ECO:0000313" key="3">
    <source>
        <dbReference type="Proteomes" id="UP001295462"/>
    </source>
</evidence>
<comment type="caution">
    <text evidence="2">The sequence shown here is derived from an EMBL/GenBank/DDBJ whole genome shotgun (WGS) entry which is preliminary data.</text>
</comment>
<dbReference type="EMBL" id="CAKMUD010000080">
    <property type="protein sequence ID" value="CAH1593502.1"/>
    <property type="molecule type" value="Genomic_DNA"/>
</dbReference>
<evidence type="ECO:0000313" key="2">
    <source>
        <dbReference type="EMBL" id="CAH1593502.1"/>
    </source>
</evidence>